<dbReference type="AlphaFoldDB" id="A0A8S1HUZ9"/>
<organism evidence="4 5">
    <name type="scientific">Caenorhabditis auriculariae</name>
    <dbReference type="NCBI Taxonomy" id="2777116"/>
    <lineage>
        <taxon>Eukaryota</taxon>
        <taxon>Metazoa</taxon>
        <taxon>Ecdysozoa</taxon>
        <taxon>Nematoda</taxon>
        <taxon>Chromadorea</taxon>
        <taxon>Rhabditida</taxon>
        <taxon>Rhabditina</taxon>
        <taxon>Rhabditomorpha</taxon>
        <taxon>Rhabditoidea</taxon>
        <taxon>Rhabditidae</taxon>
        <taxon>Peloderinae</taxon>
        <taxon>Caenorhabditis</taxon>
    </lineage>
</organism>
<reference evidence="4" key="1">
    <citation type="submission" date="2020-10" db="EMBL/GenBank/DDBJ databases">
        <authorList>
            <person name="Kikuchi T."/>
        </authorList>
    </citation>
    <scope>NUCLEOTIDE SEQUENCE</scope>
    <source>
        <strain evidence="4">NKZ352</strain>
    </source>
</reference>
<feature type="domain" description="Protein kinase" evidence="3">
    <location>
        <begin position="689"/>
        <end position="973"/>
    </location>
</feature>
<keyword evidence="2" id="KW-0472">Membrane</keyword>
<dbReference type="InterPro" id="IPR000719">
    <property type="entry name" value="Prot_kinase_dom"/>
</dbReference>
<dbReference type="GO" id="GO:0005524">
    <property type="term" value="F:ATP binding"/>
    <property type="evidence" value="ECO:0007669"/>
    <property type="project" value="InterPro"/>
</dbReference>
<dbReference type="InterPro" id="IPR001245">
    <property type="entry name" value="Ser-Thr/Tyr_kinase_cat_dom"/>
</dbReference>
<sequence>MQIVRLSWRSSYMHVVHGNGGRSRAGDEPRLPESAEHCLSMIVSVCSPNAPGAGPPKTSGQSRQIMPRLFILSAILIPYISTFSLVQDTKGSGCVELLCPAAAIDFGIKKLVNEDTWASETCSTCKQCTDNGYSVCLRVQDSRAARIEGGCSCSHAVPSNCHGDVRQTVHPANITMRLYTVCYSSVLQTPAKPIAVNENFTVTVTVEPFWAEAYWQPLNVTNLTLHYEYVTKNPEHCEGDLTTSSTGVHTCKASHPVNLDEAEAVEPENGDYEHSENYDDVLPEIQFDRVAFRGVKMVRFYYTASVKRTRQLSASSPHSSGQQIHDTTTVITSEPLDFDLKPEVYGNGVRPGKDDQPVAAKPVTTSEDDATPVPEAEEEEDEGVSEEKGGTDFFRDDGPAEADSGEQEKKEKEEEEETEDSAVEVNLADVKPTKLEVNTKKPTDKSPIELSEPIDDAKASEEVEATTEAKEEEEEDEEADEVADKDEDVEKEKEEDHLEDGEKDEEEASEEKEGEEATTESAGEEEEDKEKDDEDEDDVTSSTVSEDETTAGEDDEETTDESEEGSGDEEDEDLSFLEKFVRRSDFPRVRLVFLITLVAFITFLLLVCLVRHRKNFCGKAETKTSNGYRYSSASGTVRGTEMKPLTPKTNEKRVSADEIALINQSDVETERTALRELVRTATSFNPSKIEMGMSVGVGQFGSIHRAIFNSFNGSVHDVNIYLLKDVYHQSAAQLSALTSQLRMNVLSGTHHNVVTLRAVAQNSGDLLLMWEPLAQPTLQGVLRESRCARFGPDAFKSASFLSAERLVAMAIGCCNGVEHLTKRGVMHPHLATANVLVAERGVVKISGFGLADHQALNASTEPKPLPLRWQSPEHFKTDSTVDERSTVWSVGVLLWEIFSLGGTPFLSIRQAQQFVDSMRDGSATLDPIPYCQPAITQLLSATTSHSADARPDLRTIIRRLECVSADAKAHIDLSLHDAFPYVPISSQLEHQTENSTTDRTTYLIPINPPTNFWVNLFLRPCFLFEASPYAPRMLFLQPKRALGTDEKSWRLEMRIGGAGCKRRTVNGSRWQRRLSAAGDLSVPDDT</sequence>
<evidence type="ECO:0000256" key="1">
    <source>
        <dbReference type="SAM" id="MobiDB-lite"/>
    </source>
</evidence>
<dbReference type="SUPFAM" id="SSF56112">
    <property type="entry name" value="Protein kinase-like (PK-like)"/>
    <property type="match status" value="1"/>
</dbReference>
<evidence type="ECO:0000313" key="4">
    <source>
        <dbReference type="EMBL" id="CAD6198083.1"/>
    </source>
</evidence>
<protein>
    <recommendedName>
        <fullName evidence="3">Protein kinase domain-containing protein</fullName>
    </recommendedName>
</protein>
<feature type="compositionally biased region" description="Acidic residues" evidence="1">
    <location>
        <begin position="366"/>
        <end position="384"/>
    </location>
</feature>
<keyword evidence="5" id="KW-1185">Reference proteome</keyword>
<feature type="compositionally biased region" description="Acidic residues" evidence="1">
    <location>
        <begin position="497"/>
        <end position="573"/>
    </location>
</feature>
<gene>
    <name evidence="4" type="ORF">CAUJ_LOCUS13990</name>
</gene>
<keyword evidence="2" id="KW-1133">Transmembrane helix</keyword>
<dbReference type="PROSITE" id="PS50011">
    <property type="entry name" value="PROTEIN_KINASE_DOM"/>
    <property type="match status" value="1"/>
</dbReference>
<dbReference type="Gene3D" id="3.30.200.20">
    <property type="entry name" value="Phosphorylase Kinase, domain 1"/>
    <property type="match status" value="1"/>
</dbReference>
<feature type="compositionally biased region" description="Polar residues" evidence="1">
    <location>
        <begin position="313"/>
        <end position="332"/>
    </location>
</feature>
<dbReference type="PANTHER" id="PTHR24416:SF635">
    <property type="entry name" value="PROTEIN KINASE DOMAIN-CONTAINING PROTEIN"/>
    <property type="match status" value="1"/>
</dbReference>
<name>A0A8S1HUZ9_9PELO</name>
<comment type="caution">
    <text evidence="4">The sequence shown here is derived from an EMBL/GenBank/DDBJ whole genome shotgun (WGS) entry which is preliminary data.</text>
</comment>
<dbReference type="PANTHER" id="PTHR24416">
    <property type="entry name" value="TYROSINE-PROTEIN KINASE RECEPTOR"/>
    <property type="match status" value="1"/>
</dbReference>
<dbReference type="Gene3D" id="1.10.510.10">
    <property type="entry name" value="Transferase(Phosphotransferase) domain 1"/>
    <property type="match status" value="1"/>
</dbReference>
<keyword evidence="2" id="KW-0812">Transmembrane</keyword>
<evidence type="ECO:0000313" key="5">
    <source>
        <dbReference type="Proteomes" id="UP000835052"/>
    </source>
</evidence>
<evidence type="ECO:0000259" key="3">
    <source>
        <dbReference type="PROSITE" id="PS50011"/>
    </source>
</evidence>
<accession>A0A8S1HUZ9</accession>
<dbReference type="Pfam" id="PF07714">
    <property type="entry name" value="PK_Tyr_Ser-Thr"/>
    <property type="match status" value="1"/>
</dbReference>
<feature type="compositionally biased region" description="Basic and acidic residues" evidence="1">
    <location>
        <begin position="385"/>
        <end position="398"/>
    </location>
</feature>
<dbReference type="Proteomes" id="UP000835052">
    <property type="component" value="Unassembled WGS sequence"/>
</dbReference>
<dbReference type="GO" id="GO:0005886">
    <property type="term" value="C:plasma membrane"/>
    <property type="evidence" value="ECO:0007669"/>
    <property type="project" value="TreeGrafter"/>
</dbReference>
<evidence type="ECO:0000256" key="2">
    <source>
        <dbReference type="SAM" id="Phobius"/>
    </source>
</evidence>
<feature type="compositionally biased region" description="Acidic residues" evidence="1">
    <location>
        <begin position="462"/>
        <end position="487"/>
    </location>
</feature>
<dbReference type="InterPro" id="IPR050122">
    <property type="entry name" value="RTK"/>
</dbReference>
<dbReference type="InterPro" id="IPR011009">
    <property type="entry name" value="Kinase-like_dom_sf"/>
</dbReference>
<dbReference type="OrthoDB" id="5857665at2759"/>
<feature type="region of interest" description="Disordered" evidence="1">
    <location>
        <begin position="313"/>
        <end position="573"/>
    </location>
</feature>
<proteinExistence type="predicted"/>
<feature type="compositionally biased region" description="Basic and acidic residues" evidence="1">
    <location>
        <begin position="431"/>
        <end position="447"/>
    </location>
</feature>
<dbReference type="GO" id="GO:0007169">
    <property type="term" value="P:cell surface receptor protein tyrosine kinase signaling pathway"/>
    <property type="evidence" value="ECO:0007669"/>
    <property type="project" value="TreeGrafter"/>
</dbReference>
<dbReference type="EMBL" id="CAJGYM010000114">
    <property type="protein sequence ID" value="CAD6198083.1"/>
    <property type="molecule type" value="Genomic_DNA"/>
</dbReference>
<dbReference type="GO" id="GO:0004714">
    <property type="term" value="F:transmembrane receptor protein tyrosine kinase activity"/>
    <property type="evidence" value="ECO:0007669"/>
    <property type="project" value="TreeGrafter"/>
</dbReference>
<feature type="compositionally biased region" description="Acidic residues" evidence="1">
    <location>
        <begin position="413"/>
        <end position="422"/>
    </location>
</feature>
<feature type="transmembrane region" description="Helical" evidence="2">
    <location>
        <begin position="591"/>
        <end position="610"/>
    </location>
</feature>
<dbReference type="GO" id="GO:0043235">
    <property type="term" value="C:receptor complex"/>
    <property type="evidence" value="ECO:0007669"/>
    <property type="project" value="TreeGrafter"/>
</dbReference>